<dbReference type="Gene3D" id="4.10.60.10">
    <property type="entry name" value="Zinc finger, CCHC-type"/>
    <property type="match status" value="1"/>
</dbReference>
<name>A0AAN9E4T4_CROPI</name>
<evidence type="ECO:0000256" key="4">
    <source>
        <dbReference type="PROSITE-ProRule" id="PRU00047"/>
    </source>
</evidence>
<feature type="compositionally biased region" description="Pro residues" evidence="5">
    <location>
        <begin position="1033"/>
        <end position="1047"/>
    </location>
</feature>
<evidence type="ECO:0000259" key="6">
    <source>
        <dbReference type="PROSITE" id="PS50158"/>
    </source>
</evidence>
<dbReference type="InterPro" id="IPR001878">
    <property type="entry name" value="Znf_CCHC"/>
</dbReference>
<dbReference type="SMART" id="SM00343">
    <property type="entry name" value="ZnF_C2HC"/>
    <property type="match status" value="2"/>
</dbReference>
<proteinExistence type="predicted"/>
<dbReference type="SUPFAM" id="SSF47113">
    <property type="entry name" value="Histone-fold"/>
    <property type="match status" value="2"/>
</dbReference>
<dbReference type="PROSITE" id="PS50158">
    <property type="entry name" value="ZF_CCHC"/>
    <property type="match status" value="1"/>
</dbReference>
<dbReference type="EMBL" id="JAYWIO010000008">
    <property type="protein sequence ID" value="KAK7245636.1"/>
    <property type="molecule type" value="Genomic_DNA"/>
</dbReference>
<evidence type="ECO:0000256" key="3">
    <source>
        <dbReference type="ARBA" id="ARBA00022801"/>
    </source>
</evidence>
<evidence type="ECO:0000313" key="8">
    <source>
        <dbReference type="EMBL" id="KAK7245636.1"/>
    </source>
</evidence>
<protein>
    <recommendedName>
        <fullName evidence="10">Retrovirus-related Pol polyprotein from transposon TNT 1-94</fullName>
    </recommendedName>
</protein>
<dbReference type="InterPro" id="IPR036397">
    <property type="entry name" value="RNaseH_sf"/>
</dbReference>
<dbReference type="InterPro" id="IPR001584">
    <property type="entry name" value="Integrase_cat-core"/>
</dbReference>
<accession>A0AAN9E4T4</accession>
<gene>
    <name evidence="8" type="ORF">RIF29_40484</name>
</gene>
<evidence type="ECO:0000256" key="1">
    <source>
        <dbReference type="ARBA" id="ARBA00022670"/>
    </source>
</evidence>
<dbReference type="Gene3D" id="1.10.20.10">
    <property type="entry name" value="Histone, subunit A"/>
    <property type="match status" value="2"/>
</dbReference>
<dbReference type="SUPFAM" id="SSF57756">
    <property type="entry name" value="Retrovirus zinc finger-like domains"/>
    <property type="match status" value="1"/>
</dbReference>
<evidence type="ECO:0000259" key="7">
    <source>
        <dbReference type="PROSITE" id="PS50994"/>
    </source>
</evidence>
<reference evidence="8 9" key="1">
    <citation type="submission" date="2024-01" db="EMBL/GenBank/DDBJ databases">
        <title>The genomes of 5 underutilized Papilionoideae crops provide insights into root nodulation and disease resistanc.</title>
        <authorList>
            <person name="Yuan L."/>
        </authorList>
    </citation>
    <scope>NUCLEOTIDE SEQUENCE [LARGE SCALE GENOMIC DNA]</scope>
    <source>
        <strain evidence="8">ZHUSHIDOU_FW_LH</strain>
        <tissue evidence="8">Leaf</tissue>
    </source>
</reference>
<dbReference type="Proteomes" id="UP001372338">
    <property type="component" value="Unassembled WGS sequence"/>
</dbReference>
<keyword evidence="1" id="KW-0645">Protease</keyword>
<organism evidence="8 9">
    <name type="scientific">Crotalaria pallida</name>
    <name type="common">Smooth rattlebox</name>
    <name type="synonym">Crotalaria striata</name>
    <dbReference type="NCBI Taxonomy" id="3830"/>
    <lineage>
        <taxon>Eukaryota</taxon>
        <taxon>Viridiplantae</taxon>
        <taxon>Streptophyta</taxon>
        <taxon>Embryophyta</taxon>
        <taxon>Tracheophyta</taxon>
        <taxon>Spermatophyta</taxon>
        <taxon>Magnoliopsida</taxon>
        <taxon>eudicotyledons</taxon>
        <taxon>Gunneridae</taxon>
        <taxon>Pentapetalae</taxon>
        <taxon>rosids</taxon>
        <taxon>fabids</taxon>
        <taxon>Fabales</taxon>
        <taxon>Fabaceae</taxon>
        <taxon>Papilionoideae</taxon>
        <taxon>50 kb inversion clade</taxon>
        <taxon>genistoids sensu lato</taxon>
        <taxon>core genistoids</taxon>
        <taxon>Crotalarieae</taxon>
        <taxon>Crotalaria</taxon>
    </lineage>
</organism>
<dbReference type="AlphaFoldDB" id="A0AAN9E4T4"/>
<keyword evidence="9" id="KW-1185">Reference proteome</keyword>
<evidence type="ECO:0000313" key="9">
    <source>
        <dbReference type="Proteomes" id="UP001372338"/>
    </source>
</evidence>
<evidence type="ECO:0000256" key="5">
    <source>
        <dbReference type="SAM" id="MobiDB-lite"/>
    </source>
</evidence>
<dbReference type="Pfam" id="PF07727">
    <property type="entry name" value="RVT_2"/>
    <property type="match status" value="1"/>
</dbReference>
<dbReference type="GO" id="GO:0008233">
    <property type="term" value="F:peptidase activity"/>
    <property type="evidence" value="ECO:0007669"/>
    <property type="project" value="UniProtKB-KW"/>
</dbReference>
<dbReference type="Pfam" id="PF14223">
    <property type="entry name" value="Retrotran_gag_2"/>
    <property type="match status" value="1"/>
</dbReference>
<dbReference type="InterPro" id="IPR039537">
    <property type="entry name" value="Retrotran_Ty1/copia-like"/>
</dbReference>
<dbReference type="Pfam" id="PF00665">
    <property type="entry name" value="rve"/>
    <property type="match status" value="1"/>
</dbReference>
<feature type="domain" description="Integrase catalytic" evidence="7">
    <location>
        <begin position="748"/>
        <end position="925"/>
    </location>
</feature>
<dbReference type="InterPro" id="IPR025724">
    <property type="entry name" value="GAG-pre-integrase_dom"/>
</dbReference>
<dbReference type="InterPro" id="IPR057670">
    <property type="entry name" value="SH3_retrovirus"/>
</dbReference>
<dbReference type="Pfam" id="PF22936">
    <property type="entry name" value="Pol_BBD"/>
    <property type="match status" value="1"/>
</dbReference>
<dbReference type="SUPFAM" id="SSF53098">
    <property type="entry name" value="Ribonuclease H-like"/>
    <property type="match status" value="1"/>
</dbReference>
<dbReference type="PANTHER" id="PTHR42648">
    <property type="entry name" value="TRANSPOSASE, PUTATIVE-RELATED"/>
    <property type="match status" value="1"/>
</dbReference>
<dbReference type="InterPro" id="IPR013103">
    <property type="entry name" value="RVT_2"/>
</dbReference>
<dbReference type="InterPro" id="IPR054722">
    <property type="entry name" value="PolX-like_BBD"/>
</dbReference>
<evidence type="ECO:0000256" key="2">
    <source>
        <dbReference type="ARBA" id="ARBA00022723"/>
    </source>
</evidence>
<dbReference type="GO" id="GO:0015074">
    <property type="term" value="P:DNA integration"/>
    <property type="evidence" value="ECO:0007669"/>
    <property type="project" value="InterPro"/>
</dbReference>
<keyword evidence="4" id="KW-0862">Zinc</keyword>
<dbReference type="Pfam" id="PF13976">
    <property type="entry name" value="gag_pre-integrs"/>
    <property type="match status" value="1"/>
</dbReference>
<keyword evidence="3" id="KW-0378">Hydrolase</keyword>
<dbReference type="GO" id="GO:0003676">
    <property type="term" value="F:nucleic acid binding"/>
    <property type="evidence" value="ECO:0007669"/>
    <property type="project" value="InterPro"/>
</dbReference>
<dbReference type="Gene3D" id="3.30.420.10">
    <property type="entry name" value="Ribonuclease H-like superfamily/Ribonuclease H"/>
    <property type="match status" value="1"/>
</dbReference>
<keyword evidence="4" id="KW-0863">Zinc-finger</keyword>
<dbReference type="PANTHER" id="PTHR42648:SF26">
    <property type="entry name" value="INTEGRASE CATALYTIC DOMAIN-CONTAINING PROTEIN"/>
    <property type="match status" value="1"/>
</dbReference>
<dbReference type="GO" id="GO:0008270">
    <property type="term" value="F:zinc ion binding"/>
    <property type="evidence" value="ECO:0007669"/>
    <property type="project" value="UniProtKB-KW"/>
</dbReference>
<evidence type="ECO:0008006" key="10">
    <source>
        <dbReference type="Google" id="ProtNLM"/>
    </source>
</evidence>
<dbReference type="GO" id="GO:0046982">
    <property type="term" value="F:protein heterodimerization activity"/>
    <property type="evidence" value="ECO:0007669"/>
    <property type="project" value="InterPro"/>
</dbReference>
<dbReference type="InterPro" id="IPR012337">
    <property type="entry name" value="RNaseH-like_sf"/>
</dbReference>
<comment type="caution">
    <text evidence="8">The sequence shown here is derived from an EMBL/GenBank/DDBJ whole genome shotgun (WGS) entry which is preliminary data.</text>
</comment>
<keyword evidence="2" id="KW-0479">Metal-binding</keyword>
<dbReference type="Pfam" id="PF25597">
    <property type="entry name" value="SH3_retrovirus"/>
    <property type="match status" value="1"/>
</dbReference>
<dbReference type="InterPro" id="IPR009072">
    <property type="entry name" value="Histone-fold"/>
</dbReference>
<dbReference type="PROSITE" id="PS50994">
    <property type="entry name" value="INTEGRASE"/>
    <property type="match status" value="1"/>
</dbReference>
<dbReference type="GO" id="GO:0006508">
    <property type="term" value="P:proteolysis"/>
    <property type="evidence" value="ECO:0007669"/>
    <property type="project" value="UniProtKB-KW"/>
</dbReference>
<dbReference type="InterPro" id="IPR036875">
    <property type="entry name" value="Znf_CCHC_sf"/>
</dbReference>
<feature type="region of interest" description="Disordered" evidence="5">
    <location>
        <begin position="1028"/>
        <end position="1063"/>
    </location>
</feature>
<feature type="domain" description="CCHC-type" evidence="6">
    <location>
        <begin position="476"/>
        <end position="491"/>
    </location>
</feature>
<sequence length="1209" mass="136555">MFTSAVLEYLTAKTLELAGNVTKHCGADFIDSDDLRLALVGDKDFHEFFINEEMSESDISNALQVESSMKELNKYYTVCLFNSFILLSTCEELEISDSLIYMLLKNSWKSLSPNNVNLNFRAFLRRMKRSIQVEKPIRNDDVVFTSAILECLTVKALELAGNVTKHCGADFIDLDDVRLALLGDKDFHEFFRRRTALEVLAFSLASVFSGLAENVSLDLVERRHTNLVIFFLVLIFFRYQHYFEMAGNVPEFCVKFTGKNYPNWEFQFQLFVTGKELWGHIDGTVPTPTDATQLAQWKVKDARVMSWLIGSCDPQIVLNLRPYKTAKTMWEYLKKVYNQTNSARRFQLECEIANYTQGSMSIQEYYSGFMNLWAEFSDIVCATVSKNSLSDVLATHEVSKRDTFLMKLRPDFENLRSHLMNRHPPPTLDDCFGELLREEQRLLTQATLDQDKMIAAPVAFLAQGKGKGRDMSKVQCFSCKNYGHVAANCSKKFCNYCKKLGHIIKECSIRPQNRQAIAFQATMGNSSNGHMTAGTTTTSVVNNNAESPVLTAEMVQQMIMSAFSALGIQGNQNSSSKSWLIDSAASNHMTNSVDFLKNVHPYHGSEQIQVANGNTLPITAVGDITPVFNNAFVSPGLSGNLISVGQLVENNCDVHFSRDGCCVQDQVSGMVIAKGPKIGRLFPLHISTSNHVACSAIFNKNEIWHKRLGHPNSVILSHLLKSGSLGNIAPSSSSHLSFDCSACKLGKSKTLPFPIAGSHAEKCFDIIHSDVWGITPVTSHAHYKYFVTFIDDYSRFTWIYFLRSKSEVFSVFKTFLTYIETQFSVVIKVLRSDSGGEYMSNAFQDFLNQKGILSQRSCPYTPQQNGVAERKNRHLLDVVRTLSLESSVPPRFWVEALSTAVYLINRLPSQTLDLDTPYFRLHHQHPSYEHLHTFGCVCFVHLPNHERHKLSAQSVKCAFMGYSVTHKGFICYDPCSKRLRVSRNVVFYENQFFFPTYVESSPAVAILSNFDDMPSNITRFKPGVVYTRRPSSLPLPDPEPTSTPAPPDLRRSNRVSRPPDRYNPCHKSYVADLTSMSIPSSYSQAVGHACWQRAMQEELHALQENQTWDIVQCPPDKEILGCKWVYSVKLHSDGTLDRYKARVVAFGNQEEYGINYEETYAPVAKMTTVRTIIAIAASQGWPLHQLDVKNAFLHETISWDVLLLYFGSL</sequence>